<gene>
    <name evidence="3" type="ORF">E0L21_19535</name>
</gene>
<keyword evidence="3" id="KW-0808">Transferase</keyword>
<dbReference type="CDD" id="cd03811">
    <property type="entry name" value="GT4_GT28_WabH-like"/>
    <property type="match status" value="1"/>
</dbReference>
<dbReference type="RefSeq" id="WP_131412412.1">
    <property type="nucleotide sequence ID" value="NZ_SJOP01000021.1"/>
</dbReference>
<dbReference type="EMBL" id="SJOP01000021">
    <property type="protein sequence ID" value="TCC00830.1"/>
    <property type="molecule type" value="Genomic_DNA"/>
</dbReference>
<feature type="domain" description="Glycosyl transferase family 1" evidence="1">
    <location>
        <begin position="189"/>
        <end position="312"/>
    </location>
</feature>
<evidence type="ECO:0000259" key="1">
    <source>
        <dbReference type="Pfam" id="PF00534"/>
    </source>
</evidence>
<dbReference type="SUPFAM" id="SSF53756">
    <property type="entry name" value="UDP-Glycosyltransferase/glycogen phosphorylase"/>
    <property type="match status" value="1"/>
</dbReference>
<dbReference type="PANTHER" id="PTHR12526:SF638">
    <property type="entry name" value="SPORE COAT PROTEIN SA"/>
    <property type="match status" value="1"/>
</dbReference>
<protein>
    <submittedName>
        <fullName evidence="3">Glycosyltransferase</fullName>
    </submittedName>
</protein>
<keyword evidence="4" id="KW-1185">Reference proteome</keyword>
<evidence type="ECO:0000259" key="2">
    <source>
        <dbReference type="Pfam" id="PF13439"/>
    </source>
</evidence>
<dbReference type="Gene3D" id="3.40.50.2000">
    <property type="entry name" value="Glycogen Phosphorylase B"/>
    <property type="match status" value="2"/>
</dbReference>
<feature type="domain" description="Glycosyltransferase subfamily 4-like N-terminal" evidence="2">
    <location>
        <begin position="13"/>
        <end position="183"/>
    </location>
</feature>
<comment type="caution">
    <text evidence="3">The sequence shown here is derived from an EMBL/GenBank/DDBJ whole genome shotgun (WGS) entry which is preliminary data.</text>
</comment>
<accession>A0A4R0GXM7</accession>
<name>A0A4R0GXM7_9ENTR</name>
<sequence>MRILMIIDGLPGGGAEKTVLTLSSGLMDLGHQVSLFSLRKVCDYPIPEGLDYQVVQDKCKKPWRKLTEIPRRAKLLDEAITAAERSGKFDIIFSHLHKTDRIVAHSRVLARDKVWFCIHGMFSFSYLCHRGAFSRWLKHLKIRHTYENRNVVAVSSAVLHDLSDTLAIPLRRSEVIHNPFDIDAIQELAEQPFEMQGQDYLIHVGRFHEHKRHDRLLRAYALSKIESPLVMMGNGSEERIAQLIALAENLGISNRVIFRAFAPNPYPWIKGARLLVLSSDCEGFGNVLVEAMICQTSPVSTNCPGGPAEILTGQLARGLSDLSDESLGKTLSDIYSHDAPNIDSELISSYGINAICQQYLALAEENK</sequence>
<dbReference type="PANTHER" id="PTHR12526">
    <property type="entry name" value="GLYCOSYLTRANSFERASE"/>
    <property type="match status" value="1"/>
</dbReference>
<proteinExistence type="predicted"/>
<dbReference type="OrthoDB" id="9792269at2"/>
<dbReference type="InterPro" id="IPR028098">
    <property type="entry name" value="Glyco_trans_4-like_N"/>
</dbReference>
<reference evidence="3 4" key="1">
    <citation type="submission" date="2019-02" db="EMBL/GenBank/DDBJ databases">
        <title>The draft genome of Kosakonia quasisacchari strain WCHKQ120001.</title>
        <authorList>
            <person name="Wang C."/>
            <person name="Feng Y."/>
            <person name="Zong Z."/>
        </authorList>
    </citation>
    <scope>NUCLEOTIDE SEQUENCE [LARGE SCALE GENOMIC DNA]</scope>
    <source>
        <strain evidence="3 4">WCHKQ120001</strain>
    </source>
</reference>
<dbReference type="AlphaFoldDB" id="A0A4R0GXM7"/>
<dbReference type="Pfam" id="PF13439">
    <property type="entry name" value="Glyco_transf_4"/>
    <property type="match status" value="1"/>
</dbReference>
<dbReference type="GO" id="GO:1901135">
    <property type="term" value="P:carbohydrate derivative metabolic process"/>
    <property type="evidence" value="ECO:0007669"/>
    <property type="project" value="UniProtKB-ARBA"/>
</dbReference>
<evidence type="ECO:0000313" key="3">
    <source>
        <dbReference type="EMBL" id="TCC00830.1"/>
    </source>
</evidence>
<organism evidence="3 4">
    <name type="scientific">Kosakonia quasisacchari</name>
    <dbReference type="NCBI Taxonomy" id="2529380"/>
    <lineage>
        <taxon>Bacteria</taxon>
        <taxon>Pseudomonadati</taxon>
        <taxon>Pseudomonadota</taxon>
        <taxon>Gammaproteobacteria</taxon>
        <taxon>Enterobacterales</taxon>
        <taxon>Enterobacteriaceae</taxon>
        <taxon>Kosakonia</taxon>
    </lineage>
</organism>
<dbReference type="Proteomes" id="UP000291793">
    <property type="component" value="Unassembled WGS sequence"/>
</dbReference>
<dbReference type="InterPro" id="IPR001296">
    <property type="entry name" value="Glyco_trans_1"/>
</dbReference>
<evidence type="ECO:0000313" key="4">
    <source>
        <dbReference type="Proteomes" id="UP000291793"/>
    </source>
</evidence>
<dbReference type="Pfam" id="PF00534">
    <property type="entry name" value="Glycos_transf_1"/>
    <property type="match status" value="1"/>
</dbReference>
<dbReference type="GO" id="GO:0016757">
    <property type="term" value="F:glycosyltransferase activity"/>
    <property type="evidence" value="ECO:0007669"/>
    <property type="project" value="InterPro"/>
</dbReference>